<evidence type="ECO:0000256" key="9">
    <source>
        <dbReference type="SAM" id="Phobius"/>
    </source>
</evidence>
<organism evidence="11">
    <name type="scientific">Kwoniella bestiolae CBS 10118</name>
    <dbReference type="NCBI Taxonomy" id="1296100"/>
    <lineage>
        <taxon>Eukaryota</taxon>
        <taxon>Fungi</taxon>
        <taxon>Dikarya</taxon>
        <taxon>Basidiomycota</taxon>
        <taxon>Agaricomycotina</taxon>
        <taxon>Tremellomycetes</taxon>
        <taxon>Tremellales</taxon>
        <taxon>Cryptococcaceae</taxon>
        <taxon>Kwoniella</taxon>
    </lineage>
</organism>
<evidence type="ECO:0000256" key="3">
    <source>
        <dbReference type="ARBA" id="ARBA00022448"/>
    </source>
</evidence>
<dbReference type="InterPro" id="IPR005828">
    <property type="entry name" value="MFS_sugar_transport-like"/>
</dbReference>
<feature type="transmembrane region" description="Helical" evidence="9">
    <location>
        <begin position="132"/>
        <end position="151"/>
    </location>
</feature>
<evidence type="ECO:0000256" key="4">
    <source>
        <dbReference type="ARBA" id="ARBA00022692"/>
    </source>
</evidence>
<dbReference type="PROSITE" id="PS00217">
    <property type="entry name" value="SUGAR_TRANSPORT_2"/>
    <property type="match status" value="1"/>
</dbReference>
<dbReference type="VEuPathDB" id="FungiDB:I302_06425"/>
<dbReference type="GeneID" id="30210824"/>
<evidence type="ECO:0000256" key="8">
    <source>
        <dbReference type="RuleBase" id="RU003346"/>
    </source>
</evidence>
<keyword evidence="13" id="KW-1185">Reference proteome</keyword>
<evidence type="ECO:0000256" key="5">
    <source>
        <dbReference type="ARBA" id="ARBA00022989"/>
    </source>
</evidence>
<feature type="transmembrane region" description="Helical" evidence="9">
    <location>
        <begin position="348"/>
        <end position="366"/>
    </location>
</feature>
<dbReference type="Gene3D" id="1.20.1250.20">
    <property type="entry name" value="MFS general substrate transporter like domains"/>
    <property type="match status" value="1"/>
</dbReference>
<dbReference type="OrthoDB" id="6612291at2759"/>
<evidence type="ECO:0000259" key="10">
    <source>
        <dbReference type="PROSITE" id="PS50850"/>
    </source>
</evidence>
<dbReference type="AlphaFoldDB" id="A0A1B9FXE7"/>
<dbReference type="InterPro" id="IPR036259">
    <property type="entry name" value="MFS_trans_sf"/>
</dbReference>
<dbReference type="RefSeq" id="XP_019044513.1">
    <property type="nucleotide sequence ID" value="XM_019193036.1"/>
</dbReference>
<feature type="transmembrane region" description="Helical" evidence="9">
    <location>
        <begin position="157"/>
        <end position="180"/>
    </location>
</feature>
<dbReference type="SUPFAM" id="SSF103473">
    <property type="entry name" value="MFS general substrate transporter"/>
    <property type="match status" value="1"/>
</dbReference>
<proteinExistence type="inferred from homology"/>
<accession>A0A1B9FXE7</accession>
<dbReference type="InterPro" id="IPR003663">
    <property type="entry name" value="Sugar/inositol_transpt"/>
</dbReference>
<feature type="transmembrane region" description="Helical" evidence="9">
    <location>
        <begin position="317"/>
        <end position="336"/>
    </location>
</feature>
<comment type="similarity">
    <text evidence="2 8">Belongs to the major facilitator superfamily. Sugar transporter (TC 2.A.1.1) family.</text>
</comment>
<comment type="subcellular location">
    <subcellularLocation>
        <location evidence="1">Membrane</location>
        <topology evidence="1">Multi-pass membrane protein</topology>
    </subcellularLocation>
</comment>
<reference evidence="11" key="1">
    <citation type="submission" date="2013-07" db="EMBL/GenBank/DDBJ databases">
        <title>The Genome Sequence of Cryptococcus bestiolae CBS10118.</title>
        <authorList>
            <consortium name="The Broad Institute Genome Sequencing Platform"/>
            <person name="Cuomo C."/>
            <person name="Litvintseva A."/>
            <person name="Chen Y."/>
            <person name="Heitman J."/>
            <person name="Sun S."/>
            <person name="Springer D."/>
            <person name="Dromer F."/>
            <person name="Young S.K."/>
            <person name="Zeng Q."/>
            <person name="Gargeya S."/>
            <person name="Fitzgerald M."/>
            <person name="Abouelleil A."/>
            <person name="Alvarado L."/>
            <person name="Berlin A.M."/>
            <person name="Chapman S.B."/>
            <person name="Dewar J."/>
            <person name="Goldberg J."/>
            <person name="Griggs A."/>
            <person name="Gujja S."/>
            <person name="Hansen M."/>
            <person name="Howarth C."/>
            <person name="Imamovic A."/>
            <person name="Larimer J."/>
            <person name="McCowan C."/>
            <person name="Murphy C."/>
            <person name="Pearson M."/>
            <person name="Priest M."/>
            <person name="Roberts A."/>
            <person name="Saif S."/>
            <person name="Shea T."/>
            <person name="Sykes S."/>
            <person name="Wortman J."/>
            <person name="Nusbaum C."/>
            <person name="Birren B."/>
        </authorList>
    </citation>
    <scope>NUCLEOTIDE SEQUENCE [LARGE SCALE GENOMIC DNA]</scope>
    <source>
        <strain evidence="11">CBS 10118</strain>
    </source>
</reference>
<dbReference type="InterPro" id="IPR020846">
    <property type="entry name" value="MFS_dom"/>
</dbReference>
<name>A0A1B9FXE7_9TREE</name>
<dbReference type="InterPro" id="IPR005829">
    <property type="entry name" value="Sugar_transporter_CS"/>
</dbReference>
<dbReference type="KEGG" id="kbi:30210824"/>
<dbReference type="Pfam" id="PF00083">
    <property type="entry name" value="Sugar_tr"/>
    <property type="match status" value="1"/>
</dbReference>
<feature type="domain" description="Major facilitator superfamily (MFS) profile" evidence="10">
    <location>
        <begin position="54"/>
        <end position="495"/>
    </location>
</feature>
<reference evidence="11" key="3">
    <citation type="submission" date="2014-01" db="EMBL/GenBank/DDBJ databases">
        <title>Evolution of pathogenesis and genome organization in the Tremellales.</title>
        <authorList>
            <person name="Cuomo C."/>
            <person name="Litvintseva A."/>
            <person name="Heitman J."/>
            <person name="Chen Y."/>
            <person name="Sun S."/>
            <person name="Springer D."/>
            <person name="Dromer F."/>
            <person name="Young S."/>
            <person name="Zeng Q."/>
            <person name="Chapman S."/>
            <person name="Gujja S."/>
            <person name="Saif S."/>
            <person name="Birren B."/>
        </authorList>
    </citation>
    <scope>NUCLEOTIDE SEQUENCE</scope>
    <source>
        <strain evidence="11">CBS 10118</strain>
    </source>
</reference>
<feature type="transmembrane region" description="Helical" evidence="9">
    <location>
        <begin position="438"/>
        <end position="456"/>
    </location>
</feature>
<dbReference type="STRING" id="1296100.A0A1B9FXE7"/>
<feature type="transmembrane region" description="Helical" evidence="9">
    <location>
        <begin position="401"/>
        <end position="426"/>
    </location>
</feature>
<feature type="transmembrane region" description="Helical" evidence="9">
    <location>
        <begin position="373"/>
        <end position="395"/>
    </location>
</feature>
<keyword evidence="4 9" id="KW-0812">Transmembrane</keyword>
<feature type="transmembrane region" description="Helical" evidence="9">
    <location>
        <begin position="468"/>
        <end position="491"/>
    </location>
</feature>
<dbReference type="EMBL" id="CP144546">
    <property type="protein sequence ID" value="WVW85797.1"/>
    <property type="molecule type" value="Genomic_DNA"/>
</dbReference>
<feature type="transmembrane region" description="Helical" evidence="9">
    <location>
        <begin position="221"/>
        <end position="240"/>
    </location>
</feature>
<keyword evidence="3 8" id="KW-0813">Transport</keyword>
<feature type="transmembrane region" description="Helical" evidence="9">
    <location>
        <begin position="192"/>
        <end position="215"/>
    </location>
</feature>
<dbReference type="EMBL" id="KI894023">
    <property type="protein sequence ID" value="OCF23443.1"/>
    <property type="molecule type" value="Genomic_DNA"/>
</dbReference>
<dbReference type="PANTHER" id="PTHR48022:SF68">
    <property type="entry name" value="MAJOR FACILITATOR SUPERFAMILY (MFS) PROFILE DOMAIN-CONTAINING PROTEIN-RELATED"/>
    <property type="match status" value="1"/>
</dbReference>
<dbReference type="InterPro" id="IPR050360">
    <property type="entry name" value="MFS_Sugar_Transporters"/>
</dbReference>
<dbReference type="GO" id="GO:0016020">
    <property type="term" value="C:membrane"/>
    <property type="evidence" value="ECO:0007669"/>
    <property type="project" value="UniProtKB-SubCell"/>
</dbReference>
<evidence type="ECO:0000313" key="12">
    <source>
        <dbReference type="EMBL" id="WVW85797.1"/>
    </source>
</evidence>
<dbReference type="GO" id="GO:0005351">
    <property type="term" value="F:carbohydrate:proton symporter activity"/>
    <property type="evidence" value="ECO:0007669"/>
    <property type="project" value="TreeGrafter"/>
</dbReference>
<dbReference type="PANTHER" id="PTHR48022">
    <property type="entry name" value="PLASTIDIC GLUCOSE TRANSPORTER 4"/>
    <property type="match status" value="1"/>
</dbReference>
<evidence type="ECO:0000256" key="7">
    <source>
        <dbReference type="ARBA" id="ARBA00049119"/>
    </source>
</evidence>
<evidence type="ECO:0000256" key="6">
    <source>
        <dbReference type="ARBA" id="ARBA00023136"/>
    </source>
</evidence>
<keyword evidence="6 9" id="KW-0472">Membrane</keyword>
<protein>
    <recommendedName>
        <fullName evidence="10">Major facilitator superfamily (MFS) profile domain-containing protein</fullName>
    </recommendedName>
</protein>
<evidence type="ECO:0000256" key="1">
    <source>
        <dbReference type="ARBA" id="ARBA00004141"/>
    </source>
</evidence>
<dbReference type="PROSITE" id="PS00216">
    <property type="entry name" value="SUGAR_TRANSPORT_1"/>
    <property type="match status" value="1"/>
</dbReference>
<comment type="catalytic activity">
    <reaction evidence="7">
        <text>myo-inositol(out) + H(+)(out) = myo-inositol(in) + H(+)(in)</text>
        <dbReference type="Rhea" id="RHEA:60364"/>
        <dbReference type="ChEBI" id="CHEBI:15378"/>
        <dbReference type="ChEBI" id="CHEBI:17268"/>
    </reaction>
</comment>
<evidence type="ECO:0000256" key="2">
    <source>
        <dbReference type="ARBA" id="ARBA00010992"/>
    </source>
</evidence>
<dbReference type="Proteomes" id="UP000092730">
    <property type="component" value="Chromosome 6"/>
</dbReference>
<evidence type="ECO:0000313" key="13">
    <source>
        <dbReference type="Proteomes" id="UP000092730"/>
    </source>
</evidence>
<sequence>MQALHGLHEEDVDKKGEIETLEHHQMTPEIEYKPEYITWSLFTTLKKFWRSILFCGLVALGATFDGYAISVPGSIISQPAFIKQFGTIVSPVTGALELDALHVSAWSACLNGAQIFGMFTGPACSDRFGRKAVMWGLSFFLIIAAVLEIVAKDWRVYAVAKFLCGIATGWIQSGLTVYIAEVAPVRARGAVLAAYSFAFALGQLAAAIGLQIIATHDQYRVIFYSEFVLLGLFIPALIFAPETPTWAARRGNETKAKNSMRLLYGNVESYDVDREYLVLKHIIEEEGKNKSDVWFRQYLECFQGVNLRRTIISFLPLAYQQFVGLALFFAYTTYFFQLAGYPRPFEASLIQTCILLLFLVISFFVIDKVGRRPLLLGGGAIMASCCFSTAGIGFMEKLPGAALVFLTCLWTASYALSVGSVGWAYVADTASPRLRAKTAGMAAAGTAMFGLIFQYTVPIMLSPQQANWGLKIGFFFGPLCVLGWIIVYFFVPETKGRTYPELDELFEKRISTRQFGSYITEVQKSINGSASNYEA</sequence>
<dbReference type="FunFam" id="1.20.1250.20:FF:000078">
    <property type="entry name" value="MFS maltose transporter, putative"/>
    <property type="match status" value="1"/>
</dbReference>
<reference evidence="12" key="4">
    <citation type="submission" date="2024-02" db="EMBL/GenBank/DDBJ databases">
        <title>Comparative genomics of Cryptococcus and Kwoniella reveals pathogenesis evolution and contrasting modes of karyotype evolution via chromosome fusion or intercentromeric recombination.</title>
        <authorList>
            <person name="Coelho M.A."/>
            <person name="David-Palma M."/>
            <person name="Shea T."/>
            <person name="Bowers K."/>
            <person name="McGinley-Smith S."/>
            <person name="Mohammad A.W."/>
            <person name="Gnirke A."/>
            <person name="Yurkov A.M."/>
            <person name="Nowrousian M."/>
            <person name="Sun S."/>
            <person name="Cuomo C.A."/>
            <person name="Heitman J."/>
        </authorList>
    </citation>
    <scope>NUCLEOTIDE SEQUENCE</scope>
    <source>
        <strain evidence="12">CBS 10118</strain>
    </source>
</reference>
<keyword evidence="5 9" id="KW-1133">Transmembrane helix</keyword>
<evidence type="ECO:0000313" key="11">
    <source>
        <dbReference type="EMBL" id="OCF23443.1"/>
    </source>
</evidence>
<reference evidence="12" key="2">
    <citation type="submission" date="2013-07" db="EMBL/GenBank/DDBJ databases">
        <authorList>
            <consortium name="The Broad Institute Genome Sequencing Platform"/>
            <person name="Cuomo C."/>
            <person name="Litvintseva A."/>
            <person name="Chen Y."/>
            <person name="Heitman J."/>
            <person name="Sun S."/>
            <person name="Springer D."/>
            <person name="Dromer F."/>
            <person name="Young S.K."/>
            <person name="Zeng Q."/>
            <person name="Gargeya S."/>
            <person name="Fitzgerald M."/>
            <person name="Abouelleil A."/>
            <person name="Alvarado L."/>
            <person name="Berlin A.M."/>
            <person name="Chapman S.B."/>
            <person name="Dewar J."/>
            <person name="Goldberg J."/>
            <person name="Griggs A."/>
            <person name="Gujja S."/>
            <person name="Hansen M."/>
            <person name="Howarth C."/>
            <person name="Imamovic A."/>
            <person name="Larimer J."/>
            <person name="McCowan C."/>
            <person name="Murphy C."/>
            <person name="Pearson M."/>
            <person name="Priest M."/>
            <person name="Roberts A."/>
            <person name="Saif S."/>
            <person name="Shea T."/>
            <person name="Sykes S."/>
            <person name="Wortman J."/>
            <person name="Nusbaum C."/>
            <person name="Birren B."/>
        </authorList>
    </citation>
    <scope>NUCLEOTIDE SEQUENCE</scope>
    <source>
        <strain evidence="12">CBS 10118</strain>
    </source>
</reference>
<feature type="transmembrane region" description="Helical" evidence="9">
    <location>
        <begin position="48"/>
        <end position="69"/>
    </location>
</feature>
<dbReference type="PROSITE" id="PS50850">
    <property type="entry name" value="MFS"/>
    <property type="match status" value="1"/>
</dbReference>
<dbReference type="NCBIfam" id="TIGR00879">
    <property type="entry name" value="SP"/>
    <property type="match status" value="1"/>
</dbReference>
<gene>
    <name evidence="11" type="ORF">I302_06425</name>
    <name evidence="12" type="ORF">I302_107835</name>
</gene>